<dbReference type="PANTHER" id="PTHR33802">
    <property type="entry name" value="SI:CH211-161H7.5-RELATED"/>
    <property type="match status" value="1"/>
</dbReference>
<evidence type="ECO:0000313" key="8">
    <source>
        <dbReference type="Proteomes" id="UP000036867"/>
    </source>
</evidence>
<feature type="transmembrane region" description="Helical" evidence="6">
    <location>
        <begin position="135"/>
        <end position="156"/>
    </location>
</feature>
<comment type="similarity">
    <text evidence="2">Belongs to the TspO/BZRP family.</text>
</comment>
<keyword evidence="4 6" id="KW-1133">Transmembrane helix</keyword>
<evidence type="ECO:0000256" key="2">
    <source>
        <dbReference type="ARBA" id="ARBA00007524"/>
    </source>
</evidence>
<evidence type="ECO:0000256" key="3">
    <source>
        <dbReference type="ARBA" id="ARBA00022692"/>
    </source>
</evidence>
<sequence length="242" mass="27810">MGRLIIITIAYIAMVTVNLTANILPLNGQTTGEISDSYTVLFTPARYVFTIWGFIYIILAYWIYKHWNNHQIKNSISIEQTLLFTASSLLNILWIFLWHFNYFQLTIVVMLLLLTCLALLYFSYSNDEQKWSKRIPISIYFAWICVATITNISFVLTSNHWNGLGLSNPLWAVIMLTLGTAIALHIRFHHYDIYFPIVFIWAYIGIAIKNGFEELLVTTAALFLSGVLLAGILFIKKQKPAK</sequence>
<dbReference type="InterPro" id="IPR038330">
    <property type="entry name" value="TspO/MBR-related_sf"/>
</dbReference>
<dbReference type="Gene3D" id="1.20.1260.100">
    <property type="entry name" value="TspO/MBR protein"/>
    <property type="match status" value="1"/>
</dbReference>
<dbReference type="GO" id="GO:0016020">
    <property type="term" value="C:membrane"/>
    <property type="evidence" value="ECO:0007669"/>
    <property type="project" value="UniProtKB-SubCell"/>
</dbReference>
<dbReference type="EMBL" id="LILB01000008">
    <property type="protein sequence ID" value="KOO47966.1"/>
    <property type="molecule type" value="Genomic_DNA"/>
</dbReference>
<reference evidence="8" key="1">
    <citation type="submission" date="2015-08" db="EMBL/GenBank/DDBJ databases">
        <title>Fjat-10028 dsm 16317.</title>
        <authorList>
            <person name="Liu B."/>
            <person name="Wang J."/>
            <person name="Zhu Y."/>
            <person name="Liu G."/>
            <person name="Chen Q."/>
            <person name="Chen Z."/>
            <person name="Lan J."/>
            <person name="Che J."/>
            <person name="Ge C."/>
            <person name="Shi H."/>
            <person name="Pan Z."/>
            <person name="Liu X."/>
        </authorList>
    </citation>
    <scope>NUCLEOTIDE SEQUENCE [LARGE SCALE GENOMIC DNA]</scope>
    <source>
        <strain evidence="8">DSM 16317</strain>
    </source>
</reference>
<dbReference type="PATRIC" id="fig|263475.3.peg.2921"/>
<feature type="transmembrane region" description="Helical" evidence="6">
    <location>
        <begin position="44"/>
        <end position="64"/>
    </location>
</feature>
<protein>
    <recommendedName>
        <fullName evidence="9">Tryptophan-rich sensory protein</fullName>
    </recommendedName>
</protein>
<dbReference type="OrthoDB" id="5189031at2"/>
<dbReference type="AlphaFoldDB" id="A0A0M0LA62"/>
<dbReference type="STRING" id="263475.AMD00_20390"/>
<dbReference type="GeneID" id="301138460"/>
<dbReference type="RefSeq" id="WP_053418838.1">
    <property type="nucleotide sequence ID" value="NZ_JBCMNK010000015.1"/>
</dbReference>
<feature type="transmembrane region" description="Helical" evidence="6">
    <location>
        <begin position="5"/>
        <end position="24"/>
    </location>
</feature>
<keyword evidence="8" id="KW-1185">Reference proteome</keyword>
<keyword evidence="5 6" id="KW-0472">Membrane</keyword>
<gene>
    <name evidence="7" type="ORF">AMD00_20390</name>
</gene>
<dbReference type="Pfam" id="PF03073">
    <property type="entry name" value="TspO_MBR"/>
    <property type="match status" value="1"/>
</dbReference>
<evidence type="ECO:0000256" key="6">
    <source>
        <dbReference type="SAM" id="Phobius"/>
    </source>
</evidence>
<evidence type="ECO:0008006" key="9">
    <source>
        <dbReference type="Google" id="ProtNLM"/>
    </source>
</evidence>
<keyword evidence="3 6" id="KW-0812">Transmembrane</keyword>
<evidence type="ECO:0000256" key="5">
    <source>
        <dbReference type="ARBA" id="ARBA00023136"/>
    </source>
</evidence>
<comment type="subcellular location">
    <subcellularLocation>
        <location evidence="1">Membrane</location>
        <topology evidence="1">Multi-pass membrane protein</topology>
    </subcellularLocation>
</comment>
<dbReference type="PANTHER" id="PTHR33802:SF1">
    <property type="entry name" value="XK-RELATED PROTEIN"/>
    <property type="match status" value="1"/>
</dbReference>
<evidence type="ECO:0000256" key="1">
    <source>
        <dbReference type="ARBA" id="ARBA00004141"/>
    </source>
</evidence>
<evidence type="ECO:0000313" key="7">
    <source>
        <dbReference type="EMBL" id="KOO47966.1"/>
    </source>
</evidence>
<proteinExistence type="inferred from homology"/>
<feature type="transmembrane region" description="Helical" evidence="6">
    <location>
        <begin position="102"/>
        <end position="123"/>
    </location>
</feature>
<feature type="transmembrane region" description="Helical" evidence="6">
    <location>
        <begin position="76"/>
        <end position="96"/>
    </location>
</feature>
<accession>A0A0M0LA62</accession>
<feature type="transmembrane region" description="Helical" evidence="6">
    <location>
        <begin position="168"/>
        <end position="186"/>
    </location>
</feature>
<organism evidence="7 8">
    <name type="scientific">Viridibacillus arvi</name>
    <dbReference type="NCBI Taxonomy" id="263475"/>
    <lineage>
        <taxon>Bacteria</taxon>
        <taxon>Bacillati</taxon>
        <taxon>Bacillota</taxon>
        <taxon>Bacilli</taxon>
        <taxon>Bacillales</taxon>
        <taxon>Caryophanaceae</taxon>
        <taxon>Viridibacillus</taxon>
    </lineage>
</organism>
<feature type="transmembrane region" description="Helical" evidence="6">
    <location>
        <begin position="193"/>
        <end position="209"/>
    </location>
</feature>
<feature type="transmembrane region" description="Helical" evidence="6">
    <location>
        <begin position="215"/>
        <end position="235"/>
    </location>
</feature>
<comment type="caution">
    <text evidence="7">The sequence shown here is derived from an EMBL/GenBank/DDBJ whole genome shotgun (WGS) entry which is preliminary data.</text>
</comment>
<name>A0A0M0LA62_9BACL</name>
<dbReference type="Proteomes" id="UP000036867">
    <property type="component" value="Unassembled WGS sequence"/>
</dbReference>
<dbReference type="InterPro" id="IPR004307">
    <property type="entry name" value="TspO_MBR"/>
</dbReference>
<evidence type="ECO:0000256" key="4">
    <source>
        <dbReference type="ARBA" id="ARBA00022989"/>
    </source>
</evidence>